<sequence>MYVHQIKMEQHRDFIQALTVMEQLLKSGIEPNDVMLRYMSLIPTHCSMEREMVMLDRWMVRLDIIPSLSYLEGIITASARRLHVEYHKFEHHYNDQRLPLSPRSEFSSYDQDSVDAYPYTHSLNCAPESFFDYYLTDLPKRILFICQCKSCKRQLSGEEIIAGFDNYKQLKECTLNLKKSSNTDKIMELAGLKPSQPAAPQIAANISRPQSKWATVCPFCMSGKLARKKKMMDDNTGLWNLFFFFYC</sequence>
<dbReference type="Proteomes" id="UP000023152">
    <property type="component" value="Unassembled WGS sequence"/>
</dbReference>
<gene>
    <name evidence="1" type="ORF">RFI_24011</name>
</gene>
<keyword evidence="2" id="KW-1185">Reference proteome</keyword>
<organism evidence="1 2">
    <name type="scientific">Reticulomyxa filosa</name>
    <dbReference type="NCBI Taxonomy" id="46433"/>
    <lineage>
        <taxon>Eukaryota</taxon>
        <taxon>Sar</taxon>
        <taxon>Rhizaria</taxon>
        <taxon>Retaria</taxon>
        <taxon>Foraminifera</taxon>
        <taxon>Monothalamids</taxon>
        <taxon>Reticulomyxidae</taxon>
        <taxon>Reticulomyxa</taxon>
    </lineage>
</organism>
<comment type="caution">
    <text evidence="1">The sequence shown here is derived from an EMBL/GenBank/DDBJ whole genome shotgun (WGS) entry which is preliminary data.</text>
</comment>
<name>X6MHP3_RETFI</name>
<dbReference type="EMBL" id="ASPP01020654">
    <property type="protein sequence ID" value="ETO13364.1"/>
    <property type="molecule type" value="Genomic_DNA"/>
</dbReference>
<accession>X6MHP3</accession>
<evidence type="ECO:0000313" key="1">
    <source>
        <dbReference type="EMBL" id="ETO13364.1"/>
    </source>
</evidence>
<dbReference type="AlphaFoldDB" id="X6MHP3"/>
<protein>
    <submittedName>
        <fullName evidence="1">Uncharacterized protein</fullName>
    </submittedName>
</protein>
<feature type="non-terminal residue" evidence="1">
    <location>
        <position position="247"/>
    </location>
</feature>
<evidence type="ECO:0000313" key="2">
    <source>
        <dbReference type="Proteomes" id="UP000023152"/>
    </source>
</evidence>
<proteinExistence type="predicted"/>
<reference evidence="1 2" key="1">
    <citation type="journal article" date="2013" name="Curr. Biol.">
        <title>The Genome of the Foraminiferan Reticulomyxa filosa.</title>
        <authorList>
            <person name="Glockner G."/>
            <person name="Hulsmann N."/>
            <person name="Schleicher M."/>
            <person name="Noegel A.A."/>
            <person name="Eichinger L."/>
            <person name="Gallinger C."/>
            <person name="Pawlowski J."/>
            <person name="Sierra R."/>
            <person name="Euteneuer U."/>
            <person name="Pillet L."/>
            <person name="Moustafa A."/>
            <person name="Platzer M."/>
            <person name="Groth M."/>
            <person name="Szafranski K."/>
            <person name="Schliwa M."/>
        </authorList>
    </citation>
    <scope>NUCLEOTIDE SEQUENCE [LARGE SCALE GENOMIC DNA]</scope>
</reference>